<evidence type="ECO:0000259" key="1">
    <source>
        <dbReference type="PROSITE" id="PS51831"/>
    </source>
</evidence>
<sequence>MNEFRNVEKINPFKYILAVDIPYLNLEKGIIINERIKNTILANGIFVIPVYENKAYDMAILDEEQLNEGYYEIKNELTRLERNKYFDKKKLKEISDNISKKMIKNKENLIYLPLKKLQEYDEYTYTHSLNVCVVATLIARNMGLREKMVRKVSFSALIHDIGKTKISNEILNSPNKLNDEEFRIIKNHVRYGYEIALKNKIIDEDVLGGILYHHEKFDGRGYLYNKSDLEIPLVARIITIADVYDALTSKRSYKKPWNNYETISFIIQNVEKIFDKDIVSVFIKIIGLYPPGTKVMLNDYSVGTVVAARETNELQPLIQIGECLIDLKQENKYILKVFKE</sequence>
<feature type="domain" description="HD-GYP" evidence="2">
    <location>
        <begin position="102"/>
        <end position="298"/>
    </location>
</feature>
<gene>
    <name evidence="3" type="ORF">C7380_12623</name>
</gene>
<comment type="caution">
    <text evidence="3">The sequence shown here is derived from an EMBL/GenBank/DDBJ whole genome shotgun (WGS) entry which is preliminary data.</text>
</comment>
<dbReference type="PROSITE" id="PS51832">
    <property type="entry name" value="HD_GYP"/>
    <property type="match status" value="1"/>
</dbReference>
<dbReference type="PANTHER" id="PTHR43155">
    <property type="entry name" value="CYCLIC DI-GMP PHOSPHODIESTERASE PA4108-RELATED"/>
    <property type="match status" value="1"/>
</dbReference>
<dbReference type="Pfam" id="PF13487">
    <property type="entry name" value="HD_5"/>
    <property type="match status" value="1"/>
</dbReference>
<dbReference type="Gene3D" id="1.10.3210.10">
    <property type="entry name" value="Hypothetical protein af1432"/>
    <property type="match status" value="1"/>
</dbReference>
<dbReference type="InterPro" id="IPR006675">
    <property type="entry name" value="HDIG_dom"/>
</dbReference>
<keyword evidence="4" id="KW-1185">Reference proteome</keyword>
<proteinExistence type="predicted"/>
<dbReference type="PANTHER" id="PTHR43155:SF2">
    <property type="entry name" value="CYCLIC DI-GMP PHOSPHODIESTERASE PA4108"/>
    <property type="match status" value="1"/>
</dbReference>
<dbReference type="EMBL" id="QGGI01000026">
    <property type="protein sequence ID" value="PWJ87141.1"/>
    <property type="molecule type" value="Genomic_DNA"/>
</dbReference>
<evidence type="ECO:0000313" key="4">
    <source>
        <dbReference type="Proteomes" id="UP000245921"/>
    </source>
</evidence>
<name>A0AA45HHT1_9BACT</name>
<dbReference type="InterPro" id="IPR003607">
    <property type="entry name" value="HD/PDEase_dom"/>
</dbReference>
<dbReference type="InterPro" id="IPR006674">
    <property type="entry name" value="HD_domain"/>
</dbReference>
<dbReference type="InterPro" id="IPR037522">
    <property type="entry name" value="HD_GYP_dom"/>
</dbReference>
<evidence type="ECO:0000313" key="3">
    <source>
        <dbReference type="EMBL" id="PWJ87141.1"/>
    </source>
</evidence>
<accession>A0AA45HHT1</accession>
<dbReference type="AlphaFoldDB" id="A0AA45HHT1"/>
<reference evidence="3 4" key="1">
    <citation type="submission" date="2018-05" db="EMBL/GenBank/DDBJ databases">
        <title>Genomic Encyclopedia of Type Strains, Phase IV (KMG-IV): sequencing the most valuable type-strain genomes for metagenomic binning, comparative biology and taxonomic classification.</title>
        <authorList>
            <person name="Goeker M."/>
        </authorList>
    </citation>
    <scope>NUCLEOTIDE SEQUENCE [LARGE SCALE GENOMIC DNA]</scope>
    <source>
        <strain evidence="3 4">DSM 24906</strain>
    </source>
</reference>
<dbReference type="SUPFAM" id="SSF109604">
    <property type="entry name" value="HD-domain/PDEase-like"/>
    <property type="match status" value="1"/>
</dbReference>
<dbReference type="SMART" id="SM00471">
    <property type="entry name" value="HDc"/>
    <property type="match status" value="1"/>
</dbReference>
<dbReference type="NCBIfam" id="TIGR00277">
    <property type="entry name" value="HDIG"/>
    <property type="match status" value="1"/>
</dbReference>
<feature type="domain" description="HD" evidence="1">
    <location>
        <begin position="124"/>
        <end position="247"/>
    </location>
</feature>
<dbReference type="PROSITE" id="PS51831">
    <property type="entry name" value="HD"/>
    <property type="match status" value="1"/>
</dbReference>
<dbReference type="CDD" id="cd00077">
    <property type="entry name" value="HDc"/>
    <property type="match status" value="1"/>
</dbReference>
<protein>
    <submittedName>
        <fullName evidence="3">Nucleotidyltransferase with HDIG domain</fullName>
    </submittedName>
</protein>
<dbReference type="Proteomes" id="UP000245921">
    <property type="component" value="Unassembled WGS sequence"/>
</dbReference>
<dbReference type="RefSeq" id="WP_109606420.1">
    <property type="nucleotide sequence ID" value="NZ_QGGI01000026.1"/>
</dbReference>
<organism evidence="3 4">
    <name type="scientific">Oceanotoga teriensis</name>
    <dbReference type="NCBI Taxonomy" id="515440"/>
    <lineage>
        <taxon>Bacteria</taxon>
        <taxon>Thermotogati</taxon>
        <taxon>Thermotogota</taxon>
        <taxon>Thermotogae</taxon>
        <taxon>Petrotogales</taxon>
        <taxon>Petrotogaceae</taxon>
        <taxon>Oceanotoga</taxon>
    </lineage>
</organism>
<evidence type="ECO:0000259" key="2">
    <source>
        <dbReference type="PROSITE" id="PS51832"/>
    </source>
</evidence>